<comment type="subcellular location">
    <subcellularLocation>
        <location evidence="1">Nucleus</location>
    </subcellularLocation>
</comment>
<dbReference type="GO" id="GO:0003677">
    <property type="term" value="F:DNA binding"/>
    <property type="evidence" value="ECO:0007669"/>
    <property type="project" value="UniProtKB-KW"/>
</dbReference>
<gene>
    <name evidence="7" type="ORF">OLEA9_A004683</name>
</gene>
<dbReference type="OrthoDB" id="1882472at2759"/>
<evidence type="ECO:0000256" key="2">
    <source>
        <dbReference type="ARBA" id="ARBA00023015"/>
    </source>
</evidence>
<dbReference type="Gramene" id="OE9A004683T4">
    <property type="protein sequence ID" value="OE9A004683C4"/>
    <property type="gene ID" value="OE9A004683"/>
</dbReference>
<dbReference type="Proteomes" id="UP000594638">
    <property type="component" value="Unassembled WGS sequence"/>
</dbReference>
<evidence type="ECO:0000256" key="1">
    <source>
        <dbReference type="ARBA" id="ARBA00004123"/>
    </source>
</evidence>
<evidence type="ECO:0000313" key="7">
    <source>
        <dbReference type="EMBL" id="CAA2962862.1"/>
    </source>
</evidence>
<dbReference type="GO" id="GO:0005634">
    <property type="term" value="C:nucleus"/>
    <property type="evidence" value="ECO:0007669"/>
    <property type="project" value="UniProtKB-SubCell"/>
</dbReference>
<evidence type="ECO:0000313" key="8">
    <source>
        <dbReference type="Proteomes" id="UP000594638"/>
    </source>
</evidence>
<accession>A0A8S0Q6T6</accession>
<sequence length="439" mass="49282">MARTSLPPGFRFHPTDVELVMYYLKRKAMGKRLHFDPIAEVNIYKFSPWDLPDKSCLKSKDLEWFFFCPREKKYACGVQMKRGTENGYWKSTGKDRPVHYNENVVGMVRTLVFYLGHAPQGQRTNWIIHEYRILDEQLAAAGLQDLYVLCKVFQKNGLGPKNGAQYGAPFNEADWDDDNDDDIQNHVISLPSDGPSLAASTLPENQNCSVVTSMVDPGSKSGQSIEIGPSHFSGPLANEVPVDLLDDEIVHLLASFTDDSVLLNDNGNYGNRDGLNQNWKNESLPCLDGNEIYNGLCDLDNWDSMNEGRLDFAGMQKDGYPLNYTLPQDNIAYLELNDLEVPLNHPAEVNEMEQMQFDNFFGPYAQVDTEQLIFGGNFSGMDEYASFPDHLPVLPEGSNRQGGCLDVLQMESSQCDRGHNAAAQTLTFTRDSEKGANFI</sequence>
<dbReference type="PANTHER" id="PTHR31744">
    <property type="entry name" value="PROTEIN CUP-SHAPED COTYLEDON 2-RELATED"/>
    <property type="match status" value="1"/>
</dbReference>
<keyword evidence="4" id="KW-0804">Transcription</keyword>
<name>A0A8S0Q6T6_OLEEU</name>
<evidence type="ECO:0000256" key="5">
    <source>
        <dbReference type="ARBA" id="ARBA00023242"/>
    </source>
</evidence>
<keyword evidence="2" id="KW-0805">Transcription regulation</keyword>
<dbReference type="PANTHER" id="PTHR31744:SF210">
    <property type="entry name" value="NAC DOMAIN-CONTAINING PROTEIN 86-LIKE"/>
    <property type="match status" value="1"/>
</dbReference>
<dbReference type="Gene3D" id="2.170.150.80">
    <property type="entry name" value="NAC domain"/>
    <property type="match status" value="1"/>
</dbReference>
<protein>
    <submittedName>
        <fullName evidence="7">NAC domain-containing 82-like isoform X1</fullName>
    </submittedName>
</protein>
<proteinExistence type="predicted"/>
<reference evidence="7 8" key="1">
    <citation type="submission" date="2019-12" db="EMBL/GenBank/DDBJ databases">
        <authorList>
            <person name="Alioto T."/>
            <person name="Alioto T."/>
            <person name="Gomez Garrido J."/>
        </authorList>
    </citation>
    <scope>NUCLEOTIDE SEQUENCE [LARGE SCALE GENOMIC DNA]</scope>
</reference>
<dbReference type="GO" id="GO:0006355">
    <property type="term" value="P:regulation of DNA-templated transcription"/>
    <property type="evidence" value="ECO:0007669"/>
    <property type="project" value="InterPro"/>
</dbReference>
<dbReference type="InterPro" id="IPR036093">
    <property type="entry name" value="NAC_dom_sf"/>
</dbReference>
<keyword evidence="5" id="KW-0539">Nucleus</keyword>
<comment type="caution">
    <text evidence="7">The sequence shown here is derived from an EMBL/GenBank/DDBJ whole genome shotgun (WGS) entry which is preliminary data.</text>
</comment>
<dbReference type="AlphaFoldDB" id="A0A8S0Q6T6"/>
<evidence type="ECO:0000256" key="3">
    <source>
        <dbReference type="ARBA" id="ARBA00023125"/>
    </source>
</evidence>
<dbReference type="FunFam" id="2.170.150.80:FF:000002">
    <property type="entry name" value="Nac domain-containing protein 86"/>
    <property type="match status" value="1"/>
</dbReference>
<dbReference type="PROSITE" id="PS51005">
    <property type="entry name" value="NAC"/>
    <property type="match status" value="1"/>
</dbReference>
<dbReference type="Gramene" id="OE9A004683T5">
    <property type="protein sequence ID" value="OE9A004683C5"/>
    <property type="gene ID" value="OE9A004683"/>
</dbReference>
<evidence type="ECO:0000259" key="6">
    <source>
        <dbReference type="PROSITE" id="PS51005"/>
    </source>
</evidence>
<keyword evidence="8" id="KW-1185">Reference proteome</keyword>
<organism evidence="7 8">
    <name type="scientific">Olea europaea subsp. europaea</name>
    <dbReference type="NCBI Taxonomy" id="158383"/>
    <lineage>
        <taxon>Eukaryota</taxon>
        <taxon>Viridiplantae</taxon>
        <taxon>Streptophyta</taxon>
        <taxon>Embryophyta</taxon>
        <taxon>Tracheophyta</taxon>
        <taxon>Spermatophyta</taxon>
        <taxon>Magnoliopsida</taxon>
        <taxon>eudicotyledons</taxon>
        <taxon>Gunneridae</taxon>
        <taxon>Pentapetalae</taxon>
        <taxon>asterids</taxon>
        <taxon>lamiids</taxon>
        <taxon>Lamiales</taxon>
        <taxon>Oleaceae</taxon>
        <taxon>Oleeae</taxon>
        <taxon>Olea</taxon>
    </lineage>
</organism>
<keyword evidence="3" id="KW-0238">DNA-binding</keyword>
<dbReference type="EMBL" id="CACTIH010001806">
    <property type="protein sequence ID" value="CAA2962862.1"/>
    <property type="molecule type" value="Genomic_DNA"/>
</dbReference>
<dbReference type="SUPFAM" id="SSF101941">
    <property type="entry name" value="NAC domain"/>
    <property type="match status" value="1"/>
</dbReference>
<feature type="domain" description="NAC" evidence="6">
    <location>
        <begin position="6"/>
        <end position="155"/>
    </location>
</feature>
<dbReference type="Pfam" id="PF02365">
    <property type="entry name" value="NAM"/>
    <property type="match status" value="1"/>
</dbReference>
<evidence type="ECO:0000256" key="4">
    <source>
        <dbReference type="ARBA" id="ARBA00023163"/>
    </source>
</evidence>
<dbReference type="InterPro" id="IPR003441">
    <property type="entry name" value="NAC-dom"/>
</dbReference>